<dbReference type="Gene3D" id="2.60.120.260">
    <property type="entry name" value="Galactose-binding domain-like"/>
    <property type="match status" value="1"/>
</dbReference>
<feature type="domain" description="F5/8 type C" evidence="3">
    <location>
        <begin position="337"/>
        <end position="433"/>
    </location>
</feature>
<dbReference type="SUPFAM" id="SSF49785">
    <property type="entry name" value="Galactose-binding domain-like"/>
    <property type="match status" value="1"/>
</dbReference>
<evidence type="ECO:0000256" key="1">
    <source>
        <dbReference type="PROSITE-ProRule" id="PRU00339"/>
    </source>
</evidence>
<evidence type="ECO:0000313" key="4">
    <source>
        <dbReference type="EMBL" id="BDS07097.1"/>
    </source>
</evidence>
<feature type="chain" id="PRO_5043916432" description="F5/8 type C domain-containing protein" evidence="2">
    <location>
        <begin position="19"/>
        <end position="454"/>
    </location>
</feature>
<organism evidence="4">
    <name type="scientific">Oceaniferula spumae</name>
    <dbReference type="NCBI Taxonomy" id="2979115"/>
    <lineage>
        <taxon>Bacteria</taxon>
        <taxon>Pseudomonadati</taxon>
        <taxon>Verrucomicrobiota</taxon>
        <taxon>Verrucomicrobiia</taxon>
        <taxon>Verrucomicrobiales</taxon>
        <taxon>Verrucomicrobiaceae</taxon>
        <taxon>Oceaniferula</taxon>
    </lineage>
</organism>
<protein>
    <recommendedName>
        <fullName evidence="3">F5/8 type C domain-containing protein</fullName>
    </recommendedName>
</protein>
<keyword evidence="2" id="KW-0732">Signal</keyword>
<dbReference type="KEGG" id="osu:NT6N_21370"/>
<dbReference type="InterPro" id="IPR036249">
    <property type="entry name" value="Thioredoxin-like_sf"/>
</dbReference>
<reference evidence="4" key="1">
    <citation type="submission" date="2024-07" db="EMBL/GenBank/DDBJ databases">
        <title>Complete genome sequence of Verrucomicrobiaceae bacterium NT6N.</title>
        <authorList>
            <person name="Huang C."/>
            <person name="Takami H."/>
            <person name="Hamasaki K."/>
        </authorList>
    </citation>
    <scope>NUCLEOTIDE SEQUENCE</scope>
    <source>
        <strain evidence="4">NT6N</strain>
    </source>
</reference>
<feature type="repeat" description="TPR" evidence="1">
    <location>
        <begin position="248"/>
        <end position="281"/>
    </location>
</feature>
<dbReference type="InterPro" id="IPR019734">
    <property type="entry name" value="TPR_rpt"/>
</dbReference>
<dbReference type="EMBL" id="AP026866">
    <property type="protein sequence ID" value="BDS07097.1"/>
    <property type="molecule type" value="Genomic_DNA"/>
</dbReference>
<dbReference type="InterPro" id="IPR008979">
    <property type="entry name" value="Galactose-bd-like_sf"/>
</dbReference>
<dbReference type="AlphaFoldDB" id="A0AAT9FMF2"/>
<dbReference type="Gene3D" id="3.40.30.10">
    <property type="entry name" value="Glutaredoxin"/>
    <property type="match status" value="1"/>
</dbReference>
<dbReference type="Pfam" id="PF00754">
    <property type="entry name" value="F5_F8_type_C"/>
    <property type="match status" value="1"/>
</dbReference>
<dbReference type="PROSITE" id="PS50005">
    <property type="entry name" value="TPR"/>
    <property type="match status" value="1"/>
</dbReference>
<name>A0AAT9FMF2_9BACT</name>
<evidence type="ECO:0000256" key="2">
    <source>
        <dbReference type="SAM" id="SignalP"/>
    </source>
</evidence>
<feature type="signal peptide" evidence="2">
    <location>
        <begin position="1"/>
        <end position="18"/>
    </location>
</feature>
<dbReference type="InterPro" id="IPR000421">
    <property type="entry name" value="FA58C"/>
</dbReference>
<sequence>MFVRFLAASLLSFQLSHAAPSRVDTFVHSLTEAKASNKPIAVFVHGSSWHPASRLFGEKIWRSETFSSSLKHPVILTNIEIKQGLDKEAAKAEEEKYKGWKSVTTYPAVQVYGSDGHLLKSYSGRELRILTTPESLADHLNHILAAAELRRTLLDELAKSRADNDPKQELVILTKLIDLSLNNEEKIVDQLKKVDPDDSSGWQARLSFRNWEFVRHISELIGKNETQQALTEIDRLLANPTYTPQQRCLIYGAKGRALVAEGNLNDAWNAFQQAYEADPKGANGIAMLRYGIRMAGIPLRESVPTDSALYGKDLGENLTRDYATFTLSSSNGDDPSQHASLFKGPFSGKGYAFHTASEKGAHIIIDLQATCQLKALQITNRNNNQERAATLTLWVSTDKENWTQVWSAEKSAPAWDILLDSSVSARFLKLGLNPETTDYLHLRGVNAYGTRPKS</sequence>
<gene>
    <name evidence="4" type="ORF">NT6N_21370</name>
</gene>
<proteinExistence type="predicted"/>
<evidence type="ECO:0000259" key="3">
    <source>
        <dbReference type="Pfam" id="PF00754"/>
    </source>
</evidence>
<accession>A0AAT9FMF2</accession>
<dbReference type="SUPFAM" id="SSF52833">
    <property type="entry name" value="Thioredoxin-like"/>
    <property type="match status" value="1"/>
</dbReference>
<keyword evidence="1" id="KW-0802">TPR repeat</keyword>